<dbReference type="InterPro" id="IPR050297">
    <property type="entry name" value="LipidA_mod_glycosyltrf_83"/>
</dbReference>
<dbReference type="GO" id="GO:0010041">
    <property type="term" value="P:response to iron(III) ion"/>
    <property type="evidence" value="ECO:0007669"/>
    <property type="project" value="TreeGrafter"/>
</dbReference>
<feature type="transmembrane region" description="Helical" evidence="9">
    <location>
        <begin position="234"/>
        <end position="255"/>
    </location>
</feature>
<evidence type="ECO:0000256" key="7">
    <source>
        <dbReference type="ARBA" id="ARBA00023136"/>
    </source>
</evidence>
<feature type="transmembrane region" description="Helical" evidence="9">
    <location>
        <begin position="135"/>
        <end position="152"/>
    </location>
</feature>
<organism evidence="12 13">
    <name type="scientific">Kutzneria kofuensis</name>
    <dbReference type="NCBI Taxonomy" id="103725"/>
    <lineage>
        <taxon>Bacteria</taxon>
        <taxon>Bacillati</taxon>
        <taxon>Actinomycetota</taxon>
        <taxon>Actinomycetes</taxon>
        <taxon>Pseudonocardiales</taxon>
        <taxon>Pseudonocardiaceae</taxon>
        <taxon>Kutzneria</taxon>
    </lineage>
</organism>
<feature type="transmembrane region" description="Helical" evidence="9">
    <location>
        <begin position="492"/>
        <end position="511"/>
    </location>
</feature>
<feature type="domain" description="Putative mannosyltransferase YkcA/B-like C-terminal" evidence="11">
    <location>
        <begin position="619"/>
        <end position="705"/>
    </location>
</feature>
<keyword evidence="5 9" id="KW-0812">Transmembrane</keyword>
<dbReference type="GO" id="GO:0005886">
    <property type="term" value="C:plasma membrane"/>
    <property type="evidence" value="ECO:0007669"/>
    <property type="project" value="UniProtKB-SubCell"/>
</dbReference>
<feature type="transmembrane region" description="Helical" evidence="9">
    <location>
        <begin position="407"/>
        <end position="425"/>
    </location>
</feature>
<dbReference type="GO" id="GO:0009103">
    <property type="term" value="P:lipopolysaccharide biosynthetic process"/>
    <property type="evidence" value="ECO:0007669"/>
    <property type="project" value="UniProtKB-ARBA"/>
</dbReference>
<dbReference type="Pfam" id="PF13231">
    <property type="entry name" value="PMT_2"/>
    <property type="match status" value="1"/>
</dbReference>
<dbReference type="EMBL" id="JACHIR010000001">
    <property type="protein sequence ID" value="MBB5890560.1"/>
    <property type="molecule type" value="Genomic_DNA"/>
</dbReference>
<feature type="transmembrane region" description="Helical" evidence="9">
    <location>
        <begin position="461"/>
        <end position="480"/>
    </location>
</feature>
<accession>A0A7W9KDQ2</accession>
<feature type="domain" description="Glycosyltransferase RgtA/B/C/D-like" evidence="10">
    <location>
        <begin position="85"/>
        <end position="247"/>
    </location>
</feature>
<feature type="transmembrane region" description="Helical" evidence="9">
    <location>
        <begin position="30"/>
        <end position="48"/>
    </location>
</feature>
<feature type="compositionally biased region" description="Gly residues" evidence="8">
    <location>
        <begin position="552"/>
        <end position="585"/>
    </location>
</feature>
<dbReference type="GO" id="GO:0016763">
    <property type="term" value="F:pentosyltransferase activity"/>
    <property type="evidence" value="ECO:0007669"/>
    <property type="project" value="TreeGrafter"/>
</dbReference>
<keyword evidence="6 9" id="KW-1133">Transmembrane helix</keyword>
<keyword evidence="4 12" id="KW-0808">Transferase</keyword>
<feature type="region of interest" description="Disordered" evidence="8">
    <location>
        <begin position="1"/>
        <end position="22"/>
    </location>
</feature>
<reference evidence="12 13" key="1">
    <citation type="submission" date="2020-08" db="EMBL/GenBank/DDBJ databases">
        <title>Sequencing the genomes of 1000 actinobacteria strains.</title>
        <authorList>
            <person name="Klenk H.-P."/>
        </authorList>
    </citation>
    <scope>NUCLEOTIDE SEQUENCE [LARGE SCALE GENOMIC DNA]</scope>
    <source>
        <strain evidence="12 13">DSM 43851</strain>
    </source>
</reference>
<keyword evidence="13" id="KW-1185">Reference proteome</keyword>
<feature type="region of interest" description="Disordered" evidence="8">
    <location>
        <begin position="295"/>
        <end position="343"/>
    </location>
</feature>
<feature type="transmembrane region" description="Helical" evidence="9">
    <location>
        <begin position="98"/>
        <end position="123"/>
    </location>
</feature>
<feature type="transmembrane region" description="Helical" evidence="9">
    <location>
        <begin position="373"/>
        <end position="395"/>
    </location>
</feature>
<feature type="compositionally biased region" description="Low complexity" evidence="8">
    <location>
        <begin position="1"/>
        <end position="10"/>
    </location>
</feature>
<comment type="subcellular location">
    <subcellularLocation>
        <location evidence="1">Cell membrane</location>
        <topology evidence="1">Multi-pass membrane protein</topology>
    </subcellularLocation>
</comment>
<gene>
    <name evidence="12" type="ORF">BJ998_001756</name>
</gene>
<evidence type="ECO:0000256" key="8">
    <source>
        <dbReference type="SAM" id="MobiDB-lite"/>
    </source>
</evidence>
<proteinExistence type="predicted"/>
<feature type="transmembrane region" description="Helical" evidence="9">
    <location>
        <begin position="437"/>
        <end position="454"/>
    </location>
</feature>
<protein>
    <submittedName>
        <fullName evidence="12">4-amino-4-deoxy-L-arabinose transferase-like glycosyltransferase</fullName>
    </submittedName>
</protein>
<evidence type="ECO:0000256" key="9">
    <source>
        <dbReference type="SAM" id="Phobius"/>
    </source>
</evidence>
<evidence type="ECO:0000259" key="11">
    <source>
        <dbReference type="Pfam" id="PF24878"/>
    </source>
</evidence>
<feature type="transmembrane region" description="Helical" evidence="9">
    <location>
        <begin position="523"/>
        <end position="543"/>
    </location>
</feature>
<dbReference type="PANTHER" id="PTHR33908">
    <property type="entry name" value="MANNOSYLTRANSFERASE YKCB-RELATED"/>
    <property type="match status" value="1"/>
</dbReference>
<name>A0A7W9KDQ2_9PSEU</name>
<evidence type="ECO:0000256" key="6">
    <source>
        <dbReference type="ARBA" id="ARBA00022989"/>
    </source>
</evidence>
<dbReference type="Pfam" id="PF24878">
    <property type="entry name" value="YkcB_C"/>
    <property type="match status" value="1"/>
</dbReference>
<evidence type="ECO:0000256" key="1">
    <source>
        <dbReference type="ARBA" id="ARBA00004651"/>
    </source>
</evidence>
<evidence type="ECO:0000259" key="10">
    <source>
        <dbReference type="Pfam" id="PF13231"/>
    </source>
</evidence>
<dbReference type="RefSeq" id="WP_184860097.1">
    <property type="nucleotide sequence ID" value="NZ_JACHIR010000001.1"/>
</dbReference>
<feature type="transmembrane region" description="Helical" evidence="9">
    <location>
        <begin position="193"/>
        <end position="222"/>
    </location>
</feature>
<feature type="region of interest" description="Disordered" evidence="8">
    <location>
        <begin position="552"/>
        <end position="591"/>
    </location>
</feature>
<dbReference type="PANTHER" id="PTHR33908:SF3">
    <property type="entry name" value="UNDECAPRENYL PHOSPHATE-ALPHA-4-AMINO-4-DEOXY-L-ARABINOSE ARABINOSYL TRANSFERASE"/>
    <property type="match status" value="1"/>
</dbReference>
<evidence type="ECO:0000256" key="3">
    <source>
        <dbReference type="ARBA" id="ARBA00022676"/>
    </source>
</evidence>
<keyword evidence="3" id="KW-0328">Glycosyltransferase</keyword>
<evidence type="ECO:0000256" key="2">
    <source>
        <dbReference type="ARBA" id="ARBA00022475"/>
    </source>
</evidence>
<sequence>MTTAAEATAPPAGPATPRESPGQRLRWRPYALAAILVVATVLYGWDIWGSGWGNEFYSAAVKSMSQGLTNFVFGSYDPAGVVTVDKPPLGLWPQVVSVWIFGWHAWALALPQAVEGVAAVFLLHRTVRRWAGENVALISAAALALTPITVAIDRVNNPDAALTLLCVAAAYAFTRSVEVGIPARSATKWLLQAAFWVGCGFLTKSLAAWMIVPALGVGYLFGRNASWGRRLADLAAAGGVLLVSSFWWVLLTVVWPSPKPYVGGSTDGGELSLIFGYNGLGRVFGENIGRGGAPAGGRGGFPGGAGGGTGGAGGFPGGGAPSGGAPGGGFRGGDFPGGGFPGGGGRGGGGGFGGFAQGNGITRMFGEEVGGQISWLMPLGLFVLAVVAVAGVLSWRRQLPADHQRRAGWFLWGTWLIVLSLVFSFQQGIFHQYYTTQLGPAIAALTGGGLALLWRYYRHPVGLSWLLLPAGIVLTAAWAWVLVSRDTSWNGWLRYAVAAVAAIAVIGLVLAKVINLPGARTAAVLGIVAVLLAPGVWSAAAAVDSGSAGGPGGLATAGPPGGGFGGGGAGRRGGGNRGGFPGFPGGEQPSQGQLEQMMQRFGGGRGGGNTLTAEDRKILDYVTKNAPNAKIKLAVEGGAMASETFIVNSDVTVIGMGGFMGTDNAPSVDLLTQWKSQGALGFVLTGERGRGGGVAQERTQWVEQNCKVVPPSAYGGGAQTLYDCLAK</sequence>
<dbReference type="InterPro" id="IPR038731">
    <property type="entry name" value="RgtA/B/C-like"/>
</dbReference>
<evidence type="ECO:0000256" key="5">
    <source>
        <dbReference type="ARBA" id="ARBA00022692"/>
    </source>
</evidence>
<comment type="caution">
    <text evidence="12">The sequence shown here is derived from an EMBL/GenBank/DDBJ whole genome shotgun (WGS) entry which is preliminary data.</text>
</comment>
<evidence type="ECO:0000313" key="12">
    <source>
        <dbReference type="EMBL" id="MBB5890560.1"/>
    </source>
</evidence>
<dbReference type="InterPro" id="IPR056785">
    <property type="entry name" value="YkcA/B-like_C"/>
</dbReference>
<keyword evidence="2" id="KW-1003">Cell membrane</keyword>
<dbReference type="Proteomes" id="UP000585638">
    <property type="component" value="Unassembled WGS sequence"/>
</dbReference>
<dbReference type="AlphaFoldDB" id="A0A7W9KDQ2"/>
<keyword evidence="7 9" id="KW-0472">Membrane</keyword>
<evidence type="ECO:0000313" key="13">
    <source>
        <dbReference type="Proteomes" id="UP000585638"/>
    </source>
</evidence>
<evidence type="ECO:0000256" key="4">
    <source>
        <dbReference type="ARBA" id="ARBA00022679"/>
    </source>
</evidence>